<evidence type="ECO:0008006" key="4">
    <source>
        <dbReference type="Google" id="ProtNLM"/>
    </source>
</evidence>
<sequence length="322" mass="35104">MMRAPLNGPTMRLNRLLLAFLALLGTACATTPAERPASTPSSAAVAERRAFLWEVTRPGAPDKRLYLTGSVHLGRPGQFVFPPSLTAAFARSQALVVELDPDKADPGKTQQLILSLGTFPPPDALSAHLTEETKALLPEAIQQAGLPAAAVERMRPWLLSLTLSILEMQKAGYSEAGGIDRMLLSKARGTQRIVELETVEEQMRMLAGLPESVQELMLREQLQQSSQTAVNMASIATAWEGGNPDALAQVLFVRADDPTMRPFYEALFFTRNRRMADQLAAMLDQPETHFAVVGAGHLVGEEGILALLTRKGFQVRQLSREP</sequence>
<organism evidence="2 3">
    <name type="scientific">Archangium gephyra</name>
    <dbReference type="NCBI Taxonomy" id="48"/>
    <lineage>
        <taxon>Bacteria</taxon>
        <taxon>Pseudomonadati</taxon>
        <taxon>Myxococcota</taxon>
        <taxon>Myxococcia</taxon>
        <taxon>Myxococcales</taxon>
        <taxon>Cystobacterineae</taxon>
        <taxon>Archangiaceae</taxon>
        <taxon>Archangium</taxon>
    </lineage>
</organism>
<proteinExistence type="predicted"/>
<dbReference type="Proteomes" id="UP000256345">
    <property type="component" value="Unassembled WGS sequence"/>
</dbReference>
<feature type="chain" id="PRO_5046720398" description="TraB/GumN family protein" evidence="1">
    <location>
        <begin position="30"/>
        <end position="322"/>
    </location>
</feature>
<dbReference type="PANTHER" id="PTHR40590:SF1">
    <property type="entry name" value="CYTOPLASMIC PROTEIN"/>
    <property type="match status" value="1"/>
</dbReference>
<keyword evidence="1" id="KW-0732">Signal</keyword>
<dbReference type="CDD" id="cd14789">
    <property type="entry name" value="Tiki"/>
    <property type="match status" value="1"/>
</dbReference>
<dbReference type="PROSITE" id="PS51257">
    <property type="entry name" value="PROKAR_LIPOPROTEIN"/>
    <property type="match status" value="1"/>
</dbReference>
<accession>A0ABX9JT06</accession>
<dbReference type="Pfam" id="PF01963">
    <property type="entry name" value="TraB_PrgY_gumN"/>
    <property type="match status" value="1"/>
</dbReference>
<protein>
    <recommendedName>
        <fullName evidence="4">TraB/GumN family protein</fullName>
    </recommendedName>
</protein>
<dbReference type="InterPro" id="IPR002816">
    <property type="entry name" value="TraB/PrgY/GumN_fam"/>
</dbReference>
<evidence type="ECO:0000256" key="1">
    <source>
        <dbReference type="SAM" id="SignalP"/>
    </source>
</evidence>
<dbReference type="EMBL" id="QUMU01000011">
    <property type="protein sequence ID" value="REG26591.1"/>
    <property type="molecule type" value="Genomic_DNA"/>
</dbReference>
<feature type="signal peptide" evidence="1">
    <location>
        <begin position="1"/>
        <end position="29"/>
    </location>
</feature>
<evidence type="ECO:0000313" key="2">
    <source>
        <dbReference type="EMBL" id="REG26591.1"/>
    </source>
</evidence>
<dbReference type="InterPro" id="IPR047111">
    <property type="entry name" value="YbaP-like"/>
</dbReference>
<reference evidence="2 3" key="1">
    <citation type="submission" date="2018-08" db="EMBL/GenBank/DDBJ databases">
        <title>Genomic Encyclopedia of Archaeal and Bacterial Type Strains, Phase II (KMG-II): from individual species to whole genera.</title>
        <authorList>
            <person name="Goeker M."/>
        </authorList>
    </citation>
    <scope>NUCLEOTIDE SEQUENCE [LARGE SCALE GENOMIC DNA]</scope>
    <source>
        <strain evidence="2 3">DSM 2261</strain>
    </source>
</reference>
<dbReference type="PANTHER" id="PTHR40590">
    <property type="entry name" value="CYTOPLASMIC PROTEIN-RELATED"/>
    <property type="match status" value="1"/>
</dbReference>
<keyword evidence="3" id="KW-1185">Reference proteome</keyword>
<name>A0ABX9JT06_9BACT</name>
<gene>
    <name evidence="2" type="ORF">ATI61_111140</name>
</gene>
<evidence type="ECO:0000313" key="3">
    <source>
        <dbReference type="Proteomes" id="UP000256345"/>
    </source>
</evidence>
<comment type="caution">
    <text evidence="2">The sequence shown here is derived from an EMBL/GenBank/DDBJ whole genome shotgun (WGS) entry which is preliminary data.</text>
</comment>